<reference evidence="2" key="1">
    <citation type="submission" date="2019-05" db="EMBL/GenBank/DDBJ databases">
        <authorList>
            <person name="Naeem R."/>
            <person name="Antony C."/>
            <person name="Guan Q."/>
        </authorList>
    </citation>
    <scope>NUCLEOTIDE SEQUENCE</scope>
    <source>
        <strain evidence="2">3</strain>
    </source>
</reference>
<dbReference type="EMBL" id="LR589253">
    <property type="protein sequence ID" value="VTO97410.1"/>
    <property type="molecule type" value="Genomic_DNA"/>
</dbReference>
<sequence length="31" mass="3686">MNGGDMSYESLFREEEDPRSSRWFTVDEISD</sequence>
<evidence type="ECO:0000313" key="2">
    <source>
        <dbReference type="EMBL" id="VTO97410.1"/>
    </source>
</evidence>
<accession>A0A653EKM3</accession>
<protein>
    <submittedName>
        <fullName evidence="2">Uncharacterized protein</fullName>
    </submittedName>
</protein>
<organism evidence="2">
    <name type="scientific">Mycobacterium kansasii</name>
    <dbReference type="NCBI Taxonomy" id="1768"/>
    <lineage>
        <taxon>Bacteria</taxon>
        <taxon>Bacillati</taxon>
        <taxon>Actinomycetota</taxon>
        <taxon>Actinomycetes</taxon>
        <taxon>Mycobacteriales</taxon>
        <taxon>Mycobacteriaceae</taxon>
        <taxon>Mycobacterium</taxon>
    </lineage>
</organism>
<evidence type="ECO:0000256" key="1">
    <source>
        <dbReference type="SAM" id="MobiDB-lite"/>
    </source>
</evidence>
<feature type="region of interest" description="Disordered" evidence="1">
    <location>
        <begin position="1"/>
        <end position="31"/>
    </location>
</feature>
<gene>
    <name evidence="2" type="ORF">BIN_B_00867</name>
</gene>
<proteinExistence type="predicted"/>
<name>A0A653EKM3_MYCKA</name>
<feature type="compositionally biased region" description="Basic and acidic residues" evidence="1">
    <location>
        <begin position="11"/>
        <end position="20"/>
    </location>
</feature>
<dbReference type="AlphaFoldDB" id="A0A653EKM3"/>